<keyword evidence="1" id="KW-0614">Plasmid</keyword>
<reference evidence="1 2" key="1">
    <citation type="submission" date="2012-06" db="EMBL/GenBank/DDBJ databases">
        <title>Finished plasmid 1 of genome of Oscillatoria acuminata PCC 6304.</title>
        <authorList>
            <consortium name="US DOE Joint Genome Institute"/>
            <person name="Gugger M."/>
            <person name="Coursin T."/>
            <person name="Rippka R."/>
            <person name="Tandeau De Marsac N."/>
            <person name="Huntemann M."/>
            <person name="Wei C.-L."/>
            <person name="Han J."/>
            <person name="Detter J.C."/>
            <person name="Han C."/>
            <person name="Tapia R."/>
            <person name="Davenport K."/>
            <person name="Daligault H."/>
            <person name="Erkkila T."/>
            <person name="Gu W."/>
            <person name="Munk A.C.C."/>
            <person name="Teshima H."/>
            <person name="Xu Y."/>
            <person name="Chain P."/>
            <person name="Chen A."/>
            <person name="Krypides N."/>
            <person name="Mavromatis K."/>
            <person name="Markowitz V."/>
            <person name="Szeto E."/>
            <person name="Ivanova N."/>
            <person name="Mikhailova N."/>
            <person name="Ovchinnikova G."/>
            <person name="Pagani I."/>
            <person name="Pati A."/>
            <person name="Goodwin L."/>
            <person name="Peters L."/>
            <person name="Pitluck S."/>
            <person name="Woyke T."/>
            <person name="Kerfeld C."/>
        </authorList>
    </citation>
    <scope>NUCLEOTIDE SEQUENCE [LARGE SCALE GENOMIC DNA]</scope>
    <source>
        <strain evidence="1 2">PCC 6304</strain>
        <plasmid evidence="2">Plasmid pOSCIL6304.01</plasmid>
    </source>
</reference>
<dbReference type="Proteomes" id="UP000010367">
    <property type="component" value="Plasmid pOSCIL6304.01"/>
</dbReference>
<accession>K9TRL9</accession>
<dbReference type="KEGG" id="oac:Oscil6304_6032"/>
<dbReference type="AlphaFoldDB" id="K9TRL9"/>
<geneLocation type="plasmid" evidence="1 2">
    <name>pOSCIL6304.01</name>
</geneLocation>
<proteinExistence type="predicted"/>
<organism evidence="1 2">
    <name type="scientific">Oscillatoria acuminata PCC 6304</name>
    <dbReference type="NCBI Taxonomy" id="56110"/>
    <lineage>
        <taxon>Bacteria</taxon>
        <taxon>Bacillati</taxon>
        <taxon>Cyanobacteriota</taxon>
        <taxon>Cyanophyceae</taxon>
        <taxon>Oscillatoriophycideae</taxon>
        <taxon>Oscillatoriales</taxon>
        <taxon>Oscillatoriaceae</taxon>
        <taxon>Oscillatoria</taxon>
    </lineage>
</organism>
<name>K9TRL9_9CYAN</name>
<dbReference type="EMBL" id="CP003608">
    <property type="protein sequence ID" value="AFY85492.1"/>
    <property type="molecule type" value="Genomic_DNA"/>
</dbReference>
<dbReference type="RefSeq" id="WP_015163271.1">
    <property type="nucleotide sequence ID" value="NC_019700.1"/>
</dbReference>
<gene>
    <name evidence="1" type="ORF">Oscil6304_6032</name>
</gene>
<protein>
    <submittedName>
        <fullName evidence="1">Uncharacterized protein</fullName>
    </submittedName>
</protein>
<sequence length="54" mass="6097">MTQPNQTTDAIAYINAAKTLSEADISPRLRKPLEDLLKAQVRQYIAEQRARLKG</sequence>
<keyword evidence="2" id="KW-1185">Reference proteome</keyword>
<dbReference type="HOGENOM" id="CLU_3046016_0_0_3"/>
<dbReference type="InParanoid" id="K9TRL9"/>
<evidence type="ECO:0000313" key="2">
    <source>
        <dbReference type="Proteomes" id="UP000010367"/>
    </source>
</evidence>
<evidence type="ECO:0000313" key="1">
    <source>
        <dbReference type="EMBL" id="AFY85492.1"/>
    </source>
</evidence>